<keyword evidence="4 5" id="KW-0460">Magnesium</keyword>
<evidence type="ECO:0000256" key="4">
    <source>
        <dbReference type="ARBA" id="ARBA00022842"/>
    </source>
</evidence>
<name>A0AA41ZGR4_9GAMM</name>
<feature type="binding site" evidence="5">
    <location>
        <position position="224"/>
    </location>
    <ligand>
        <name>Mg(2+)</name>
        <dbReference type="ChEBI" id="CHEBI:18420"/>
        <label>1</label>
        <note>catalytic</note>
    </ligand>
</feature>
<feature type="binding site" evidence="5">
    <location>
        <position position="95"/>
    </location>
    <ligand>
        <name>Mg(2+)</name>
        <dbReference type="ChEBI" id="CHEBI:18420"/>
        <label>1</label>
        <note>catalytic</note>
    </ligand>
</feature>
<gene>
    <name evidence="6" type="ORF">OQ287_09400</name>
</gene>
<keyword evidence="3" id="KW-0378">Hydrolase</keyword>
<comment type="caution">
    <text evidence="6">The sequence shown here is derived from an EMBL/GenBank/DDBJ whole genome shotgun (WGS) entry which is preliminary data.</text>
</comment>
<comment type="similarity">
    <text evidence="1">Belongs to the inositol monophosphatase superfamily.</text>
</comment>
<dbReference type="GO" id="GO:0007165">
    <property type="term" value="P:signal transduction"/>
    <property type="evidence" value="ECO:0007669"/>
    <property type="project" value="TreeGrafter"/>
</dbReference>
<organism evidence="6 7">
    <name type="scientific">Larsenimonas rhizosphaerae</name>
    <dbReference type="NCBI Taxonomy" id="2944682"/>
    <lineage>
        <taxon>Bacteria</taxon>
        <taxon>Pseudomonadati</taxon>
        <taxon>Pseudomonadota</taxon>
        <taxon>Gammaproteobacteria</taxon>
        <taxon>Oceanospirillales</taxon>
        <taxon>Halomonadaceae</taxon>
        <taxon>Larsenimonas</taxon>
    </lineage>
</organism>
<dbReference type="InterPro" id="IPR020583">
    <property type="entry name" value="Inositol_monoP_metal-BS"/>
</dbReference>
<keyword evidence="2 5" id="KW-0479">Metal-binding</keyword>
<dbReference type="Gene3D" id="3.30.540.10">
    <property type="entry name" value="Fructose-1,6-Bisphosphatase, subunit A, domain 1"/>
    <property type="match status" value="1"/>
</dbReference>
<dbReference type="PANTHER" id="PTHR20854:SF4">
    <property type="entry name" value="INOSITOL-1-MONOPHOSPHATASE-RELATED"/>
    <property type="match status" value="1"/>
</dbReference>
<dbReference type="EMBL" id="JAPIVE010000002">
    <property type="protein sequence ID" value="MCX2524457.1"/>
    <property type="molecule type" value="Genomic_DNA"/>
</dbReference>
<evidence type="ECO:0000256" key="3">
    <source>
        <dbReference type="ARBA" id="ARBA00022801"/>
    </source>
</evidence>
<dbReference type="PRINTS" id="PR00377">
    <property type="entry name" value="IMPHPHTASES"/>
</dbReference>
<keyword evidence="7" id="KW-1185">Reference proteome</keyword>
<dbReference type="PROSITE" id="PS00629">
    <property type="entry name" value="IMP_1"/>
    <property type="match status" value="1"/>
</dbReference>
<dbReference type="PANTHER" id="PTHR20854">
    <property type="entry name" value="INOSITOL MONOPHOSPHATASE"/>
    <property type="match status" value="1"/>
</dbReference>
<sequence>MKITSDQLHQVGAILRQAAVEEIMPRFRHLSRQQVQEKSSIFDLVTEGDEAAERLITRELLAAFPEGIVIGEEEATRDPSLLERIADAPLAFIVDPIDGTRNFATNLPVFGVMAAITSEGQVIGSVIMDPVCGDIAYALEGEGAWLEDEEGTSVPLSVGEGGEVNTLVGMISTGSLTEPERSEVNGRLSALGMIQLLRCAAHDYRQAAQGFSQVLFYNKLMPWDHAAGWLLHKEAGGYSAHLDGTPYRPTQLSGGLLCAPDEATWHAVRDALFDRHRT</sequence>
<evidence type="ECO:0000256" key="2">
    <source>
        <dbReference type="ARBA" id="ARBA00022723"/>
    </source>
</evidence>
<dbReference type="GO" id="GO:0006020">
    <property type="term" value="P:inositol metabolic process"/>
    <property type="evidence" value="ECO:0007669"/>
    <property type="project" value="TreeGrafter"/>
</dbReference>
<evidence type="ECO:0000256" key="5">
    <source>
        <dbReference type="PIRSR" id="PIRSR600760-2"/>
    </source>
</evidence>
<dbReference type="GO" id="GO:0046872">
    <property type="term" value="F:metal ion binding"/>
    <property type="evidence" value="ECO:0007669"/>
    <property type="project" value="UniProtKB-KW"/>
</dbReference>
<dbReference type="RefSeq" id="WP_250935517.1">
    <property type="nucleotide sequence ID" value="NZ_JAMLJK010000001.1"/>
</dbReference>
<evidence type="ECO:0000313" key="7">
    <source>
        <dbReference type="Proteomes" id="UP001165678"/>
    </source>
</evidence>
<feature type="binding site" evidence="5">
    <location>
        <position position="97"/>
    </location>
    <ligand>
        <name>Mg(2+)</name>
        <dbReference type="ChEBI" id="CHEBI:18420"/>
        <label>1</label>
        <note>catalytic</note>
    </ligand>
</feature>
<dbReference type="Pfam" id="PF00459">
    <property type="entry name" value="Inositol_P"/>
    <property type="match status" value="1"/>
</dbReference>
<dbReference type="SUPFAM" id="SSF56655">
    <property type="entry name" value="Carbohydrate phosphatase"/>
    <property type="match status" value="1"/>
</dbReference>
<dbReference type="Proteomes" id="UP001165678">
    <property type="component" value="Unassembled WGS sequence"/>
</dbReference>
<reference evidence="6" key="1">
    <citation type="submission" date="2022-11" db="EMBL/GenBank/DDBJ databases">
        <title>Larsenimonas rhizosphaerae sp. nov., isolated from a tidal mudflat.</title>
        <authorList>
            <person name="Lee S.D."/>
            <person name="Kim I.S."/>
        </authorList>
    </citation>
    <scope>NUCLEOTIDE SEQUENCE</scope>
    <source>
        <strain evidence="6">GH2-1</strain>
    </source>
</reference>
<feature type="binding site" evidence="5">
    <location>
        <position position="72"/>
    </location>
    <ligand>
        <name>Mg(2+)</name>
        <dbReference type="ChEBI" id="CHEBI:18420"/>
        <label>1</label>
        <note>catalytic</note>
    </ligand>
</feature>
<dbReference type="InterPro" id="IPR000760">
    <property type="entry name" value="Inositol_monophosphatase-like"/>
</dbReference>
<proteinExistence type="inferred from homology"/>
<protein>
    <submittedName>
        <fullName evidence="6">Inositol monophosphatase</fullName>
    </submittedName>
</protein>
<feature type="binding site" evidence="5">
    <location>
        <position position="98"/>
    </location>
    <ligand>
        <name>Mg(2+)</name>
        <dbReference type="ChEBI" id="CHEBI:18420"/>
        <label>1</label>
        <note>catalytic</note>
    </ligand>
</feature>
<evidence type="ECO:0000256" key="1">
    <source>
        <dbReference type="ARBA" id="ARBA00009759"/>
    </source>
</evidence>
<dbReference type="AlphaFoldDB" id="A0AA41ZGR4"/>
<evidence type="ECO:0000313" key="6">
    <source>
        <dbReference type="EMBL" id="MCX2524457.1"/>
    </source>
</evidence>
<dbReference type="GO" id="GO:0008934">
    <property type="term" value="F:inositol monophosphate 1-phosphatase activity"/>
    <property type="evidence" value="ECO:0007669"/>
    <property type="project" value="TreeGrafter"/>
</dbReference>
<accession>A0AA41ZGR4</accession>
<dbReference type="Gene3D" id="3.40.190.80">
    <property type="match status" value="1"/>
</dbReference>
<comment type="cofactor">
    <cofactor evidence="5">
        <name>Mg(2+)</name>
        <dbReference type="ChEBI" id="CHEBI:18420"/>
    </cofactor>
</comment>